<dbReference type="GO" id="GO:0016020">
    <property type="term" value="C:membrane"/>
    <property type="evidence" value="ECO:0007669"/>
    <property type="project" value="UniProtKB-SubCell"/>
</dbReference>
<dbReference type="PANTHER" id="PTHR45683">
    <property type="entry name" value="MITOCHONDRIAL NICOTINAMIDE ADENINE DINUCLEOTIDE TRANSPORTER 1-RELATED-RELATED"/>
    <property type="match status" value="1"/>
</dbReference>
<evidence type="ECO:0000256" key="1">
    <source>
        <dbReference type="ARBA" id="ARBA00004370"/>
    </source>
</evidence>
<gene>
    <name evidence="8" type="ORF">E5676_scaffold769G00580</name>
</gene>
<dbReference type="Gene3D" id="1.50.40.10">
    <property type="entry name" value="Mitochondrial carrier domain"/>
    <property type="match status" value="1"/>
</dbReference>
<comment type="subcellular location">
    <subcellularLocation>
        <location evidence="1">Membrane</location>
    </subcellularLocation>
</comment>
<evidence type="ECO:0000313" key="9">
    <source>
        <dbReference type="Proteomes" id="UP000321947"/>
    </source>
</evidence>
<name>A0A5D3CPK5_CUCMM</name>
<keyword evidence="3" id="KW-0813">Transport</keyword>
<dbReference type="Proteomes" id="UP000321947">
    <property type="component" value="Unassembled WGS sequence"/>
</dbReference>
<dbReference type="EMBL" id="SSTD01010190">
    <property type="protein sequence ID" value="TYK12249.1"/>
    <property type="molecule type" value="Genomic_DNA"/>
</dbReference>
<dbReference type="GO" id="GO:0055085">
    <property type="term" value="P:transmembrane transport"/>
    <property type="evidence" value="ECO:0007669"/>
    <property type="project" value="InterPro"/>
</dbReference>
<evidence type="ECO:0000256" key="3">
    <source>
        <dbReference type="ARBA" id="ARBA00022448"/>
    </source>
</evidence>
<evidence type="ECO:0000256" key="2">
    <source>
        <dbReference type="ARBA" id="ARBA00006375"/>
    </source>
</evidence>
<keyword evidence="5" id="KW-0677">Repeat</keyword>
<dbReference type="InterPro" id="IPR023395">
    <property type="entry name" value="MCP_dom_sf"/>
</dbReference>
<comment type="similarity">
    <text evidence="2">Belongs to the mitochondrial carrier (TC 2.A.29) family.</text>
</comment>
<sequence length="70" mass="7722">MYRGRAAIVLALLPNWAVYFTIYGQLKTFLGSDGANMMVAFGAKAATTIATNPLWVVKTRLHVWISSLFS</sequence>
<keyword evidence="4" id="KW-0812">Transmembrane</keyword>
<evidence type="ECO:0000256" key="5">
    <source>
        <dbReference type="ARBA" id="ARBA00022737"/>
    </source>
</evidence>
<dbReference type="SUPFAM" id="SSF103506">
    <property type="entry name" value="Mitochondrial carrier"/>
    <property type="match status" value="1"/>
</dbReference>
<comment type="caution">
    <text evidence="8">The sequence shown here is derived from an EMBL/GenBank/DDBJ whole genome shotgun (WGS) entry which is preliminary data.</text>
</comment>
<keyword evidence="6" id="KW-1133">Transmembrane helix</keyword>
<protein>
    <submittedName>
        <fullName evidence="8">Nicotinamide adenine dinucleotide transporter 1</fullName>
    </submittedName>
</protein>
<proteinExistence type="inferred from homology"/>
<keyword evidence="7" id="KW-0472">Membrane</keyword>
<evidence type="ECO:0000256" key="7">
    <source>
        <dbReference type="ARBA" id="ARBA00023136"/>
    </source>
</evidence>
<dbReference type="InterPro" id="IPR044712">
    <property type="entry name" value="SLC25A32-like"/>
</dbReference>
<reference evidence="8 9" key="1">
    <citation type="submission" date="2019-08" db="EMBL/GenBank/DDBJ databases">
        <title>Draft genome sequences of two oriental melons (Cucumis melo L. var makuwa).</title>
        <authorList>
            <person name="Kwon S.-Y."/>
        </authorList>
    </citation>
    <scope>NUCLEOTIDE SEQUENCE [LARGE SCALE GENOMIC DNA]</scope>
    <source>
        <strain evidence="9">cv. Chang Bougi</strain>
        <tissue evidence="8">Leaf</tissue>
    </source>
</reference>
<dbReference type="GO" id="GO:0006862">
    <property type="term" value="P:nucleotide transport"/>
    <property type="evidence" value="ECO:0007669"/>
    <property type="project" value="InterPro"/>
</dbReference>
<evidence type="ECO:0000256" key="6">
    <source>
        <dbReference type="ARBA" id="ARBA00022989"/>
    </source>
</evidence>
<evidence type="ECO:0000256" key="4">
    <source>
        <dbReference type="ARBA" id="ARBA00022692"/>
    </source>
</evidence>
<dbReference type="AlphaFoldDB" id="A0A5D3CPK5"/>
<organism evidence="8 9">
    <name type="scientific">Cucumis melo var. makuwa</name>
    <name type="common">Oriental melon</name>
    <dbReference type="NCBI Taxonomy" id="1194695"/>
    <lineage>
        <taxon>Eukaryota</taxon>
        <taxon>Viridiplantae</taxon>
        <taxon>Streptophyta</taxon>
        <taxon>Embryophyta</taxon>
        <taxon>Tracheophyta</taxon>
        <taxon>Spermatophyta</taxon>
        <taxon>Magnoliopsida</taxon>
        <taxon>eudicotyledons</taxon>
        <taxon>Gunneridae</taxon>
        <taxon>Pentapetalae</taxon>
        <taxon>rosids</taxon>
        <taxon>fabids</taxon>
        <taxon>Cucurbitales</taxon>
        <taxon>Cucurbitaceae</taxon>
        <taxon>Benincaseae</taxon>
        <taxon>Cucumis</taxon>
    </lineage>
</organism>
<accession>A0A5D3CPK5</accession>
<evidence type="ECO:0000313" key="8">
    <source>
        <dbReference type="EMBL" id="TYK12249.1"/>
    </source>
</evidence>